<dbReference type="InterPro" id="IPR052083">
    <property type="entry name" value="Aminoacylase-1_M20A"/>
</dbReference>
<evidence type="ECO:0000313" key="2">
    <source>
        <dbReference type="Proteomes" id="UP001152561"/>
    </source>
</evidence>
<dbReference type="Pfam" id="PF01546">
    <property type="entry name" value="Peptidase_M20"/>
    <property type="match status" value="1"/>
</dbReference>
<dbReference type="OrthoDB" id="3064516at2759"/>
<keyword evidence="2" id="KW-1185">Reference proteome</keyword>
<evidence type="ECO:0008006" key="3">
    <source>
        <dbReference type="Google" id="ProtNLM"/>
    </source>
</evidence>
<protein>
    <recommendedName>
        <fullName evidence="3">N-acyl-L-amino-acid amidohydrolase</fullName>
    </recommendedName>
</protein>
<dbReference type="SUPFAM" id="SSF53187">
    <property type="entry name" value="Zn-dependent exopeptidases"/>
    <property type="match status" value="1"/>
</dbReference>
<name>A0A9Q1L879_9SOLA</name>
<gene>
    <name evidence="1" type="ORF">K7X08_037176</name>
</gene>
<dbReference type="Proteomes" id="UP001152561">
    <property type="component" value="Unassembled WGS sequence"/>
</dbReference>
<dbReference type="InterPro" id="IPR002933">
    <property type="entry name" value="Peptidase_M20"/>
</dbReference>
<sequence length="360" mass="40456">MREKKKVFPKEKRVFDWEYRFPLIWQTHIWCHLEVYSDKSSGNQWGGDEFLQRSIKIPAVPSDQYSPTTMKQVTGQVTIPGDRKCVSLQYLEAIRKLKASGLRPLRTVYLSFVPDEEIGGNDGATKFADSDVFAEMNVGIVLDEGLASPTDNYRAFYGERSPWWLVVKAVGAPGHGAKLYDNTAMENLLRSIETVRRFRAAQFDPVKAGLKAEGGVIYVNMVFLKSGTPPSGFVKNLQPSEAQAGFDVRVPPTADQASLERRTAEEWAPASLNMTFEFKQKVSVNDKFGRPAVTAVDSSNIWPASNRIFSDGKHFHSSSRPQRVLEQERVFESSSKSKAFDVPLLLRQAQQQLDISQSLI</sequence>
<dbReference type="EMBL" id="JAJAGQ010000022">
    <property type="protein sequence ID" value="KAJ8530341.1"/>
    <property type="molecule type" value="Genomic_DNA"/>
</dbReference>
<reference evidence="2" key="1">
    <citation type="journal article" date="2023" name="Proc. Natl. Acad. Sci. U.S.A.">
        <title>Genomic and structural basis for evolution of tropane alkaloid biosynthesis.</title>
        <authorList>
            <person name="Wanga Y.-J."/>
            <person name="Taina T."/>
            <person name="Yua J.-Y."/>
            <person name="Lia J."/>
            <person name="Xua B."/>
            <person name="Chenc J."/>
            <person name="D'Auriad J.C."/>
            <person name="Huanga J.-P."/>
            <person name="Huanga S.-X."/>
        </authorList>
    </citation>
    <scope>NUCLEOTIDE SEQUENCE [LARGE SCALE GENOMIC DNA]</scope>
    <source>
        <strain evidence="2">cv. KIB-2019</strain>
    </source>
</reference>
<dbReference type="PANTHER" id="PTHR45892:SF1">
    <property type="entry name" value="AMINOACYLASE-1"/>
    <property type="match status" value="1"/>
</dbReference>
<dbReference type="GO" id="GO:0004046">
    <property type="term" value="F:aminoacylase activity"/>
    <property type="evidence" value="ECO:0007669"/>
    <property type="project" value="TreeGrafter"/>
</dbReference>
<dbReference type="AlphaFoldDB" id="A0A9Q1L879"/>
<evidence type="ECO:0000313" key="1">
    <source>
        <dbReference type="EMBL" id="KAJ8530341.1"/>
    </source>
</evidence>
<organism evidence="1 2">
    <name type="scientific">Anisodus acutangulus</name>
    <dbReference type="NCBI Taxonomy" id="402998"/>
    <lineage>
        <taxon>Eukaryota</taxon>
        <taxon>Viridiplantae</taxon>
        <taxon>Streptophyta</taxon>
        <taxon>Embryophyta</taxon>
        <taxon>Tracheophyta</taxon>
        <taxon>Spermatophyta</taxon>
        <taxon>Magnoliopsida</taxon>
        <taxon>eudicotyledons</taxon>
        <taxon>Gunneridae</taxon>
        <taxon>Pentapetalae</taxon>
        <taxon>asterids</taxon>
        <taxon>lamiids</taxon>
        <taxon>Solanales</taxon>
        <taxon>Solanaceae</taxon>
        <taxon>Solanoideae</taxon>
        <taxon>Hyoscyameae</taxon>
        <taxon>Anisodus</taxon>
    </lineage>
</organism>
<dbReference type="Gene3D" id="3.30.70.360">
    <property type="match status" value="1"/>
</dbReference>
<proteinExistence type="predicted"/>
<dbReference type="FunFam" id="3.30.70.360:FF:000009">
    <property type="entry name" value="aminoacylase-1 isoform X1"/>
    <property type="match status" value="1"/>
</dbReference>
<dbReference type="PANTHER" id="PTHR45892">
    <property type="entry name" value="AMINOACYLASE-1"/>
    <property type="match status" value="1"/>
</dbReference>
<accession>A0A9Q1L879</accession>
<comment type="caution">
    <text evidence="1">The sequence shown here is derived from an EMBL/GenBank/DDBJ whole genome shotgun (WGS) entry which is preliminary data.</text>
</comment>
<dbReference type="Gene3D" id="3.40.630.10">
    <property type="entry name" value="Zn peptidases"/>
    <property type="match status" value="1"/>
</dbReference>